<evidence type="ECO:0000313" key="4">
    <source>
        <dbReference type="Proteomes" id="UP001177023"/>
    </source>
</evidence>
<proteinExistence type="predicted"/>
<keyword evidence="4" id="KW-1185">Reference proteome</keyword>
<organism evidence="3 4">
    <name type="scientific">Mesorhabditis spiculigera</name>
    <dbReference type="NCBI Taxonomy" id="96644"/>
    <lineage>
        <taxon>Eukaryota</taxon>
        <taxon>Metazoa</taxon>
        <taxon>Ecdysozoa</taxon>
        <taxon>Nematoda</taxon>
        <taxon>Chromadorea</taxon>
        <taxon>Rhabditida</taxon>
        <taxon>Rhabditina</taxon>
        <taxon>Rhabditomorpha</taxon>
        <taxon>Rhabditoidea</taxon>
        <taxon>Rhabditidae</taxon>
        <taxon>Mesorhabditinae</taxon>
        <taxon>Mesorhabditis</taxon>
    </lineage>
</organism>
<dbReference type="Pfam" id="PF02931">
    <property type="entry name" value="Neur_chan_LBD"/>
    <property type="match status" value="1"/>
</dbReference>
<dbReference type="Proteomes" id="UP001177023">
    <property type="component" value="Unassembled WGS sequence"/>
</dbReference>
<dbReference type="InterPro" id="IPR006201">
    <property type="entry name" value="Neur_channel"/>
</dbReference>
<name>A0AA36FYG9_9BILA</name>
<evidence type="ECO:0000259" key="2">
    <source>
        <dbReference type="Pfam" id="PF02931"/>
    </source>
</evidence>
<dbReference type="EMBL" id="CATQJA010002566">
    <property type="protein sequence ID" value="CAJ0571451.1"/>
    <property type="molecule type" value="Genomic_DNA"/>
</dbReference>
<dbReference type="Gene3D" id="2.70.170.10">
    <property type="entry name" value="Neurotransmitter-gated ion-channel ligand-binding domain"/>
    <property type="match status" value="1"/>
</dbReference>
<dbReference type="GO" id="GO:0004888">
    <property type="term" value="F:transmembrane signaling receptor activity"/>
    <property type="evidence" value="ECO:0007669"/>
    <property type="project" value="InterPro"/>
</dbReference>
<dbReference type="GO" id="GO:0016020">
    <property type="term" value="C:membrane"/>
    <property type="evidence" value="ECO:0007669"/>
    <property type="project" value="InterPro"/>
</dbReference>
<dbReference type="AlphaFoldDB" id="A0AA36FYG9"/>
<evidence type="ECO:0000256" key="1">
    <source>
        <dbReference type="SAM" id="Phobius"/>
    </source>
</evidence>
<evidence type="ECO:0000313" key="3">
    <source>
        <dbReference type="EMBL" id="CAJ0571451.1"/>
    </source>
</evidence>
<feature type="non-terminal residue" evidence="3">
    <location>
        <position position="220"/>
    </location>
</feature>
<feature type="transmembrane region" description="Helical" evidence="1">
    <location>
        <begin position="124"/>
        <end position="146"/>
    </location>
</feature>
<reference evidence="3" key="1">
    <citation type="submission" date="2023-06" db="EMBL/GenBank/DDBJ databases">
        <authorList>
            <person name="Delattre M."/>
        </authorList>
    </citation>
    <scope>NUCLEOTIDE SEQUENCE</scope>
    <source>
        <strain evidence="3">AF72</strain>
    </source>
</reference>
<keyword evidence="1" id="KW-0812">Transmembrane</keyword>
<sequence>MLSDLRWVVKSFGDILSSKRRARVRSICHLPSGQFPFERQHCSIRVISPRHSSAELALQWARTSKPVRTSHPRYRTASGAEITDFTPVACTYDSIYTITNAETRSARHSCLEARFYVRRPVLPFLIRYLLPSITVVTLIWASFFVARSSLSLRFFLNSHTPLLNTYERALSNGFQAKADQLSLRAARWDLIGRSATLPIYVVSILVFFVWNLWLKEEWES</sequence>
<comment type="caution">
    <text evidence="3">The sequence shown here is derived from an EMBL/GenBank/DDBJ whole genome shotgun (WGS) entry which is preliminary data.</text>
</comment>
<keyword evidence="1" id="KW-0472">Membrane</keyword>
<feature type="transmembrane region" description="Helical" evidence="1">
    <location>
        <begin position="197"/>
        <end position="214"/>
    </location>
</feature>
<feature type="domain" description="Neurotransmitter-gated ion-channel ligand-binding" evidence="2">
    <location>
        <begin position="8"/>
        <end position="119"/>
    </location>
</feature>
<keyword evidence="1" id="KW-1133">Transmembrane helix</keyword>
<dbReference type="InterPro" id="IPR006202">
    <property type="entry name" value="Neur_chan_lig-bd"/>
</dbReference>
<accession>A0AA36FYG9</accession>
<dbReference type="GO" id="GO:0005230">
    <property type="term" value="F:extracellular ligand-gated monoatomic ion channel activity"/>
    <property type="evidence" value="ECO:0007669"/>
    <property type="project" value="InterPro"/>
</dbReference>
<dbReference type="InterPro" id="IPR036734">
    <property type="entry name" value="Neur_chan_lig-bd_sf"/>
</dbReference>
<gene>
    <name evidence="3" type="ORF">MSPICULIGERA_LOCUS9856</name>
</gene>
<dbReference type="PANTHER" id="PTHR18945">
    <property type="entry name" value="NEUROTRANSMITTER GATED ION CHANNEL"/>
    <property type="match status" value="1"/>
</dbReference>
<dbReference type="SUPFAM" id="SSF63712">
    <property type="entry name" value="Nicotinic receptor ligand binding domain-like"/>
    <property type="match status" value="1"/>
</dbReference>
<protein>
    <recommendedName>
        <fullName evidence="2">Neurotransmitter-gated ion-channel ligand-binding domain-containing protein</fullName>
    </recommendedName>
</protein>